<keyword evidence="1" id="KW-0732">Signal</keyword>
<protein>
    <submittedName>
        <fullName evidence="2">Substrate-binding domain-containing protein</fullName>
    </submittedName>
</protein>
<accession>A0ABU3STX3</accession>
<dbReference type="RefSeq" id="WP_316025132.1">
    <property type="nucleotide sequence ID" value="NZ_JAWDIO010000002.1"/>
</dbReference>
<dbReference type="EMBL" id="JAWDIO010000002">
    <property type="protein sequence ID" value="MDU0353461.1"/>
    <property type="molecule type" value="Genomic_DNA"/>
</dbReference>
<dbReference type="Gene3D" id="3.40.190.10">
    <property type="entry name" value="Periplasmic binding protein-like II"/>
    <property type="match status" value="1"/>
</dbReference>
<feature type="signal peptide" evidence="1">
    <location>
        <begin position="1"/>
        <end position="23"/>
    </location>
</feature>
<reference evidence="2 3" key="1">
    <citation type="submission" date="2023-10" db="EMBL/GenBank/DDBJ databases">
        <title>Glaciecola aquimarina strain GGW-M5 nov., isolated from a coastal seawater.</title>
        <authorList>
            <person name="Bayburt H."/>
            <person name="Kim J.M."/>
            <person name="Choi B.J."/>
            <person name="Jeon C.O."/>
        </authorList>
    </citation>
    <scope>NUCLEOTIDE SEQUENCE [LARGE SCALE GENOMIC DNA]</scope>
    <source>
        <strain evidence="2 3">KCTC 32108</strain>
    </source>
</reference>
<evidence type="ECO:0000313" key="3">
    <source>
        <dbReference type="Proteomes" id="UP001247805"/>
    </source>
</evidence>
<name>A0ABU3STX3_9ALTE</name>
<evidence type="ECO:0000313" key="2">
    <source>
        <dbReference type="EMBL" id="MDU0353461.1"/>
    </source>
</evidence>
<proteinExistence type="predicted"/>
<organism evidence="2 3">
    <name type="scientific">Paraglaciecola aquimarina</name>
    <dbReference type="NCBI Taxonomy" id="1235557"/>
    <lineage>
        <taxon>Bacteria</taxon>
        <taxon>Pseudomonadati</taxon>
        <taxon>Pseudomonadota</taxon>
        <taxon>Gammaproteobacteria</taxon>
        <taxon>Alteromonadales</taxon>
        <taxon>Alteromonadaceae</taxon>
        <taxon>Paraglaciecola</taxon>
    </lineage>
</organism>
<keyword evidence="3" id="KW-1185">Reference proteome</keyword>
<gene>
    <name evidence="2" type="ORF">RS130_05555</name>
</gene>
<dbReference type="Proteomes" id="UP001247805">
    <property type="component" value="Unassembled WGS sequence"/>
</dbReference>
<feature type="chain" id="PRO_5046629380" evidence="1">
    <location>
        <begin position="24"/>
        <end position="150"/>
    </location>
</feature>
<comment type="caution">
    <text evidence="2">The sequence shown here is derived from an EMBL/GenBank/DDBJ whole genome shotgun (WGS) entry which is preliminary data.</text>
</comment>
<evidence type="ECO:0000256" key="1">
    <source>
        <dbReference type="SAM" id="SignalP"/>
    </source>
</evidence>
<sequence length="150" mass="17112">MFLFKRYLFTLLLTGMFTSSTVAQDKVSEVKVIVNSSVMTVDLSDTQIRRIFSMRQTVWADKQPITVIVLSNEHKTHQLFSTKILGVFPYQLERIWNKLVYSGLGDAPIRVSSEAQMLALISQRPGAIGYVMTELNRDDVKIVNIVRELD</sequence>
<dbReference type="SUPFAM" id="SSF53850">
    <property type="entry name" value="Periplasmic binding protein-like II"/>
    <property type="match status" value="1"/>
</dbReference>